<keyword evidence="8" id="KW-1185">Reference proteome</keyword>
<evidence type="ECO:0000259" key="6">
    <source>
        <dbReference type="PROSITE" id="PS51123"/>
    </source>
</evidence>
<comment type="subcellular location">
    <subcellularLocation>
        <location evidence="1">Cell outer membrane</location>
    </subcellularLocation>
</comment>
<comment type="caution">
    <text evidence="7">The sequence shown here is derived from an EMBL/GenBank/DDBJ whole genome shotgun (WGS) entry which is preliminary data.</text>
</comment>
<dbReference type="PRINTS" id="PR01021">
    <property type="entry name" value="OMPADOMAIN"/>
</dbReference>
<name>A0ABP8IAN8_9BACT</name>
<accession>A0ABP8IAN8</accession>
<dbReference type="InterPro" id="IPR050330">
    <property type="entry name" value="Bact_OuterMem_StrucFunc"/>
</dbReference>
<feature type="compositionally biased region" description="Basic and acidic residues" evidence="5">
    <location>
        <begin position="176"/>
        <end position="190"/>
    </location>
</feature>
<dbReference type="Gene3D" id="3.30.1330.60">
    <property type="entry name" value="OmpA-like domain"/>
    <property type="match status" value="1"/>
</dbReference>
<evidence type="ECO:0000256" key="3">
    <source>
        <dbReference type="ARBA" id="ARBA00023237"/>
    </source>
</evidence>
<sequence>MKTPVLSLLLAAASLLTSCDNLNKPKTLNEPSEATADTAVVYRNDFDLRNVQLTEVKLPEVKTPGTTVRGDANYQVYSLDETVLFDLDKAAIRPGAAKALDEILASINQRYTGKDIRVMGFTDSTASASYNMDLAKQRAEAVKSYLTKSGKIPADKVTTESFGQRQPVATNATPEGRQKNRRVEIVVRTK</sequence>
<evidence type="ECO:0000256" key="2">
    <source>
        <dbReference type="ARBA" id="ARBA00023136"/>
    </source>
</evidence>
<dbReference type="SUPFAM" id="SSF103088">
    <property type="entry name" value="OmpA-like"/>
    <property type="match status" value="1"/>
</dbReference>
<keyword evidence="3" id="KW-0998">Cell outer membrane</keyword>
<feature type="domain" description="OmpA-like" evidence="6">
    <location>
        <begin position="72"/>
        <end position="190"/>
    </location>
</feature>
<evidence type="ECO:0000256" key="5">
    <source>
        <dbReference type="SAM" id="MobiDB-lite"/>
    </source>
</evidence>
<dbReference type="InterPro" id="IPR006664">
    <property type="entry name" value="OMP_bac"/>
</dbReference>
<dbReference type="RefSeq" id="WP_345235614.1">
    <property type="nucleotide sequence ID" value="NZ_BAABGZ010000017.1"/>
</dbReference>
<dbReference type="PROSITE" id="PS51123">
    <property type="entry name" value="OMPA_2"/>
    <property type="match status" value="1"/>
</dbReference>
<gene>
    <name evidence="7" type="ORF">GCM10023185_17170</name>
</gene>
<feature type="region of interest" description="Disordered" evidence="5">
    <location>
        <begin position="160"/>
        <end position="190"/>
    </location>
</feature>
<dbReference type="PROSITE" id="PS51257">
    <property type="entry name" value="PROKAR_LIPOPROTEIN"/>
    <property type="match status" value="1"/>
</dbReference>
<evidence type="ECO:0000256" key="1">
    <source>
        <dbReference type="ARBA" id="ARBA00004442"/>
    </source>
</evidence>
<protein>
    <recommendedName>
        <fullName evidence="6">OmpA-like domain-containing protein</fullName>
    </recommendedName>
</protein>
<organism evidence="7 8">
    <name type="scientific">Hymenobacter saemangeumensis</name>
    <dbReference type="NCBI Taxonomy" id="1084522"/>
    <lineage>
        <taxon>Bacteria</taxon>
        <taxon>Pseudomonadati</taxon>
        <taxon>Bacteroidota</taxon>
        <taxon>Cytophagia</taxon>
        <taxon>Cytophagales</taxon>
        <taxon>Hymenobacteraceae</taxon>
        <taxon>Hymenobacter</taxon>
    </lineage>
</organism>
<reference evidence="8" key="1">
    <citation type="journal article" date="2019" name="Int. J. Syst. Evol. Microbiol.">
        <title>The Global Catalogue of Microorganisms (GCM) 10K type strain sequencing project: providing services to taxonomists for standard genome sequencing and annotation.</title>
        <authorList>
            <consortium name="The Broad Institute Genomics Platform"/>
            <consortium name="The Broad Institute Genome Sequencing Center for Infectious Disease"/>
            <person name="Wu L."/>
            <person name="Ma J."/>
        </authorList>
    </citation>
    <scope>NUCLEOTIDE SEQUENCE [LARGE SCALE GENOMIC DNA]</scope>
    <source>
        <strain evidence="8">JCM 17923</strain>
    </source>
</reference>
<dbReference type="InterPro" id="IPR006665">
    <property type="entry name" value="OmpA-like"/>
</dbReference>
<dbReference type="EMBL" id="BAABGZ010000017">
    <property type="protein sequence ID" value="GAA4354899.1"/>
    <property type="molecule type" value="Genomic_DNA"/>
</dbReference>
<proteinExistence type="predicted"/>
<dbReference type="CDD" id="cd07185">
    <property type="entry name" value="OmpA_C-like"/>
    <property type="match status" value="1"/>
</dbReference>
<evidence type="ECO:0000313" key="8">
    <source>
        <dbReference type="Proteomes" id="UP001501153"/>
    </source>
</evidence>
<dbReference type="Pfam" id="PF00691">
    <property type="entry name" value="OmpA"/>
    <property type="match status" value="1"/>
</dbReference>
<dbReference type="Proteomes" id="UP001501153">
    <property type="component" value="Unassembled WGS sequence"/>
</dbReference>
<feature type="compositionally biased region" description="Polar residues" evidence="5">
    <location>
        <begin position="160"/>
        <end position="173"/>
    </location>
</feature>
<evidence type="ECO:0000313" key="7">
    <source>
        <dbReference type="EMBL" id="GAA4354899.1"/>
    </source>
</evidence>
<dbReference type="PANTHER" id="PTHR30329:SF21">
    <property type="entry name" value="LIPOPROTEIN YIAD-RELATED"/>
    <property type="match status" value="1"/>
</dbReference>
<evidence type="ECO:0000256" key="4">
    <source>
        <dbReference type="PROSITE-ProRule" id="PRU00473"/>
    </source>
</evidence>
<keyword evidence="2 4" id="KW-0472">Membrane</keyword>
<dbReference type="PANTHER" id="PTHR30329">
    <property type="entry name" value="STATOR ELEMENT OF FLAGELLAR MOTOR COMPLEX"/>
    <property type="match status" value="1"/>
</dbReference>
<dbReference type="InterPro" id="IPR036737">
    <property type="entry name" value="OmpA-like_sf"/>
</dbReference>